<dbReference type="PROSITE" id="PS51352">
    <property type="entry name" value="THIOREDOXIN_2"/>
    <property type="match status" value="1"/>
</dbReference>
<protein>
    <submittedName>
        <fullName evidence="5">DsbA family protein</fullName>
    </submittedName>
</protein>
<dbReference type="InterPro" id="IPR036249">
    <property type="entry name" value="Thioredoxin-like_sf"/>
</dbReference>
<comment type="similarity">
    <text evidence="2">Belongs to the thioredoxin family. DsbA subfamily.</text>
</comment>
<dbReference type="PANTHER" id="PTHR13887">
    <property type="entry name" value="GLUTATHIONE S-TRANSFERASE KAPPA"/>
    <property type="match status" value="1"/>
</dbReference>
<comment type="caution">
    <text evidence="5">The sequence shown here is derived from an EMBL/GenBank/DDBJ whole genome shotgun (WGS) entry which is preliminary data.</text>
</comment>
<feature type="signal peptide" evidence="3">
    <location>
        <begin position="1"/>
        <end position="34"/>
    </location>
</feature>
<dbReference type="OrthoDB" id="8478320at2"/>
<evidence type="ECO:0000313" key="6">
    <source>
        <dbReference type="Proteomes" id="UP000034832"/>
    </source>
</evidence>
<dbReference type="PROSITE" id="PS51318">
    <property type="entry name" value="TAT"/>
    <property type="match status" value="1"/>
</dbReference>
<sequence length="218" mass="23837">MNITRRTFTAALSLTGFAAALGLSPWQFVSQANAQTAAEINQAGELGDMALGSKDAPVTIIEYASMTCPHCASFTKDVFPQIKTNYIDTGKVRFIFREFPLDQVALAASALARCVAKDDAPKYFAIIDILFKQQNDLASDALGTINRVGKQAGFSEQMIKDCVQNDPKIQKGILDVREHAYSKLKVNSTPFFFVNGTVVKGDISFDAFEKLIKPLLKS</sequence>
<comment type="function">
    <text evidence="1">May be required for disulfide bond formation in some proteins.</text>
</comment>
<dbReference type="PANTHER" id="PTHR13887:SF56">
    <property type="entry name" value="THIOREDOXIN-LIKE REDUCTASE RV2466C"/>
    <property type="match status" value="1"/>
</dbReference>
<dbReference type="InterPro" id="IPR006311">
    <property type="entry name" value="TAT_signal"/>
</dbReference>
<dbReference type="Proteomes" id="UP000034832">
    <property type="component" value="Unassembled WGS sequence"/>
</dbReference>
<dbReference type="STRING" id="211460.YH63_16270"/>
<dbReference type="Pfam" id="PF13462">
    <property type="entry name" value="Thioredoxin_4"/>
    <property type="match status" value="1"/>
</dbReference>
<gene>
    <name evidence="5" type="ORF">YH63_002620</name>
</gene>
<dbReference type="InterPro" id="IPR013766">
    <property type="entry name" value="Thioredoxin_domain"/>
</dbReference>
<dbReference type="Gene3D" id="3.40.30.10">
    <property type="entry name" value="Glutaredoxin"/>
    <property type="match status" value="1"/>
</dbReference>
<evidence type="ECO:0000256" key="2">
    <source>
        <dbReference type="ARBA" id="ARBA00005791"/>
    </source>
</evidence>
<dbReference type="AlphaFoldDB" id="A0A4U6BNV6"/>
<dbReference type="RefSeq" id="WP_046828949.1">
    <property type="nucleotide sequence ID" value="NZ_LBIA02000001.1"/>
</dbReference>
<evidence type="ECO:0000259" key="4">
    <source>
        <dbReference type="PROSITE" id="PS51352"/>
    </source>
</evidence>
<reference evidence="5" key="1">
    <citation type="submission" date="2019-04" db="EMBL/GenBank/DDBJ databases">
        <title>Whole genome sequencing of cave bacteria.</title>
        <authorList>
            <person name="Gan H.M."/>
            <person name="Barton H."/>
            <person name="Savka M.A."/>
        </authorList>
    </citation>
    <scope>NUCLEOTIDE SEQUENCE [LARGE SCALE GENOMIC DNA]</scope>
    <source>
        <strain evidence="5">LC387</strain>
    </source>
</reference>
<accession>A0A4U6BNV6</accession>
<name>A0A4U6BNV6_9BRAD</name>
<keyword evidence="3" id="KW-0732">Signal</keyword>
<evidence type="ECO:0000313" key="5">
    <source>
        <dbReference type="EMBL" id="TKT70394.1"/>
    </source>
</evidence>
<dbReference type="EMBL" id="LBIA02000001">
    <property type="protein sequence ID" value="TKT70394.1"/>
    <property type="molecule type" value="Genomic_DNA"/>
</dbReference>
<evidence type="ECO:0000256" key="3">
    <source>
        <dbReference type="SAM" id="SignalP"/>
    </source>
</evidence>
<evidence type="ECO:0000256" key="1">
    <source>
        <dbReference type="ARBA" id="ARBA00003565"/>
    </source>
</evidence>
<dbReference type="InterPro" id="IPR012336">
    <property type="entry name" value="Thioredoxin-like_fold"/>
</dbReference>
<dbReference type="SUPFAM" id="SSF52833">
    <property type="entry name" value="Thioredoxin-like"/>
    <property type="match status" value="1"/>
</dbReference>
<feature type="domain" description="Thioredoxin" evidence="4">
    <location>
        <begin position="26"/>
        <end position="217"/>
    </location>
</feature>
<organism evidence="5 6">
    <name type="scientific">Afipia massiliensis</name>
    <dbReference type="NCBI Taxonomy" id="211460"/>
    <lineage>
        <taxon>Bacteria</taxon>
        <taxon>Pseudomonadati</taxon>
        <taxon>Pseudomonadota</taxon>
        <taxon>Alphaproteobacteria</taxon>
        <taxon>Hyphomicrobiales</taxon>
        <taxon>Nitrobacteraceae</taxon>
        <taxon>Afipia</taxon>
    </lineage>
</organism>
<proteinExistence type="inferred from homology"/>
<feature type="chain" id="PRO_5020487261" evidence="3">
    <location>
        <begin position="35"/>
        <end position="218"/>
    </location>
</feature>
<keyword evidence="6" id="KW-1185">Reference proteome</keyword>